<reference evidence="3 4" key="1">
    <citation type="journal article" date="2023" name="Sci. Data">
        <title>Genome assembly of the Korean intertidal mud-creeper Batillaria attramentaria.</title>
        <authorList>
            <person name="Patra A.K."/>
            <person name="Ho P.T."/>
            <person name="Jun S."/>
            <person name="Lee S.J."/>
            <person name="Kim Y."/>
            <person name="Won Y.J."/>
        </authorList>
    </citation>
    <scope>NUCLEOTIDE SEQUENCE [LARGE SCALE GENOMIC DNA]</scope>
    <source>
        <strain evidence="3">Wonlab-2016</strain>
    </source>
</reference>
<evidence type="ECO:0000256" key="2">
    <source>
        <dbReference type="SAM" id="Phobius"/>
    </source>
</evidence>
<dbReference type="PRINTS" id="PR00081">
    <property type="entry name" value="GDHRDH"/>
</dbReference>
<comment type="caution">
    <text evidence="3">The sequence shown here is derived from an EMBL/GenBank/DDBJ whole genome shotgun (WGS) entry which is preliminary data.</text>
</comment>
<dbReference type="PANTHER" id="PTHR43157">
    <property type="entry name" value="PHOSPHATIDYLINOSITOL-GLYCAN BIOSYNTHESIS CLASS F PROTEIN-RELATED"/>
    <property type="match status" value="1"/>
</dbReference>
<dbReference type="PANTHER" id="PTHR43157:SF31">
    <property type="entry name" value="PHOSPHATIDYLINOSITOL-GLYCAN BIOSYNTHESIS CLASS F PROTEIN"/>
    <property type="match status" value="1"/>
</dbReference>
<dbReference type="Proteomes" id="UP001519460">
    <property type="component" value="Unassembled WGS sequence"/>
</dbReference>
<dbReference type="AlphaFoldDB" id="A0ABD0J4Y9"/>
<gene>
    <name evidence="3" type="ORF">BaRGS_00038758</name>
</gene>
<accession>A0ABD0J4Y9</accession>
<proteinExistence type="predicted"/>
<dbReference type="InterPro" id="IPR002347">
    <property type="entry name" value="SDR_fam"/>
</dbReference>
<evidence type="ECO:0000313" key="4">
    <source>
        <dbReference type="Proteomes" id="UP001519460"/>
    </source>
</evidence>
<sequence length="339" mass="37715">MANPHIKEFMENMPDPDAMFKSWWPFIIAGVAGILYGLRSWFRGPRCVGGAKLNGKTAIVTGANSGVGKAAAMEFARRGGRVILACRNDTEGRAAVEEIRKETGSTNVLFMELDLASFKSIRSFVDKFTEKEEHLHLLVNNAGVMMCPEEKSADKFELQFAVNFLGTVLLTELLLDKLKASAPSRIITTSAAAANLGEIDFENINMTGKYVPGKAYAQSKFAVLLYTVYLAEKLKDTKVTVNAVNPGVVNSNAHRHLPFKTNSFIRLSFAPFVWFMMKNCEDGAQTTIFCATAEELEGVTGKYYKDCQETKMPEQALDEELQKKLYQATLQWMKLDKSE</sequence>
<keyword evidence="2" id="KW-1133">Transmembrane helix</keyword>
<organism evidence="3 4">
    <name type="scientific">Batillaria attramentaria</name>
    <dbReference type="NCBI Taxonomy" id="370345"/>
    <lineage>
        <taxon>Eukaryota</taxon>
        <taxon>Metazoa</taxon>
        <taxon>Spiralia</taxon>
        <taxon>Lophotrochozoa</taxon>
        <taxon>Mollusca</taxon>
        <taxon>Gastropoda</taxon>
        <taxon>Caenogastropoda</taxon>
        <taxon>Sorbeoconcha</taxon>
        <taxon>Cerithioidea</taxon>
        <taxon>Batillariidae</taxon>
        <taxon>Batillaria</taxon>
    </lineage>
</organism>
<keyword evidence="4" id="KW-1185">Reference proteome</keyword>
<name>A0ABD0J4Y9_9CAEN</name>
<dbReference type="SUPFAM" id="SSF51735">
    <property type="entry name" value="NAD(P)-binding Rossmann-fold domains"/>
    <property type="match status" value="1"/>
</dbReference>
<dbReference type="InterPro" id="IPR036291">
    <property type="entry name" value="NAD(P)-bd_dom_sf"/>
</dbReference>
<feature type="transmembrane region" description="Helical" evidence="2">
    <location>
        <begin position="23"/>
        <end position="42"/>
    </location>
</feature>
<keyword evidence="2" id="KW-0472">Membrane</keyword>
<dbReference type="Pfam" id="PF00106">
    <property type="entry name" value="adh_short"/>
    <property type="match status" value="1"/>
</dbReference>
<dbReference type="Gene3D" id="3.40.50.720">
    <property type="entry name" value="NAD(P)-binding Rossmann-like Domain"/>
    <property type="match status" value="1"/>
</dbReference>
<dbReference type="EMBL" id="JACVVK020000641">
    <property type="protein sequence ID" value="KAK7461199.1"/>
    <property type="molecule type" value="Genomic_DNA"/>
</dbReference>
<protein>
    <submittedName>
        <fullName evidence="3">Uncharacterized protein</fullName>
    </submittedName>
</protein>
<evidence type="ECO:0000313" key="3">
    <source>
        <dbReference type="EMBL" id="KAK7461199.1"/>
    </source>
</evidence>
<keyword evidence="1" id="KW-0560">Oxidoreductase</keyword>
<dbReference type="GO" id="GO:0016491">
    <property type="term" value="F:oxidoreductase activity"/>
    <property type="evidence" value="ECO:0007669"/>
    <property type="project" value="UniProtKB-KW"/>
</dbReference>
<keyword evidence="2" id="KW-0812">Transmembrane</keyword>
<evidence type="ECO:0000256" key="1">
    <source>
        <dbReference type="ARBA" id="ARBA00023002"/>
    </source>
</evidence>